<name>A0A8S0Q4V1_OLEEU</name>
<dbReference type="InterPro" id="IPR007145">
    <property type="entry name" value="MAP65_Ase1_PRC1"/>
</dbReference>
<evidence type="ECO:0000256" key="5">
    <source>
        <dbReference type="ARBA" id="ARBA00022553"/>
    </source>
</evidence>
<keyword evidence="6" id="KW-0493">Microtubule</keyword>
<dbReference type="GO" id="GO:0005737">
    <property type="term" value="C:cytoplasm"/>
    <property type="evidence" value="ECO:0007669"/>
    <property type="project" value="TreeGrafter"/>
</dbReference>
<evidence type="ECO:0000256" key="2">
    <source>
        <dbReference type="ARBA" id="ARBA00004245"/>
    </source>
</evidence>
<accession>A0A8S0Q4V1</accession>
<keyword evidence="5" id="KW-0597">Phosphoprotein</keyword>
<dbReference type="PANTHER" id="PTHR19321">
    <property type="entry name" value="PROTEIN REGULATOR OF CYTOKINESIS 1 PRC1-RELATED"/>
    <property type="match status" value="1"/>
</dbReference>
<evidence type="ECO:0000256" key="6">
    <source>
        <dbReference type="ARBA" id="ARBA00022701"/>
    </source>
</evidence>
<evidence type="ECO:0000256" key="8">
    <source>
        <dbReference type="ARBA" id="ARBA00023242"/>
    </source>
</evidence>
<keyword evidence="4" id="KW-0963">Cytoplasm</keyword>
<reference evidence="10 11" key="1">
    <citation type="submission" date="2019-12" db="EMBL/GenBank/DDBJ databases">
        <authorList>
            <person name="Alioto T."/>
            <person name="Alioto T."/>
            <person name="Gomez Garrido J."/>
        </authorList>
    </citation>
    <scope>NUCLEOTIDE SEQUENCE [LARGE SCALE GENOMIC DNA]</scope>
</reference>
<dbReference type="AlphaFoldDB" id="A0A8S0Q4V1"/>
<feature type="compositionally biased region" description="Low complexity" evidence="9">
    <location>
        <begin position="513"/>
        <end position="522"/>
    </location>
</feature>
<evidence type="ECO:0000256" key="3">
    <source>
        <dbReference type="ARBA" id="ARBA00006187"/>
    </source>
</evidence>
<evidence type="ECO:0000256" key="1">
    <source>
        <dbReference type="ARBA" id="ARBA00004123"/>
    </source>
</evidence>
<evidence type="ECO:0000256" key="9">
    <source>
        <dbReference type="SAM" id="MobiDB-lite"/>
    </source>
</evidence>
<dbReference type="Gramene" id="OE9A047851T2">
    <property type="protein sequence ID" value="OE9A047851C2"/>
    <property type="gene ID" value="OE9A047851"/>
</dbReference>
<keyword evidence="7" id="KW-0206">Cytoskeleton</keyword>
<comment type="similarity">
    <text evidence="3">Belongs to the MAP65/ASE1 family.</text>
</comment>
<protein>
    <submittedName>
        <fullName evidence="10">65-kDa microtubule-associated 3-like</fullName>
    </submittedName>
</protein>
<proteinExistence type="inferred from homology"/>
<dbReference type="GO" id="GO:0000226">
    <property type="term" value="P:microtubule cytoskeleton organization"/>
    <property type="evidence" value="ECO:0007669"/>
    <property type="project" value="InterPro"/>
</dbReference>
<comment type="caution">
    <text evidence="10">The sequence shown here is derived from an EMBL/GenBank/DDBJ whole genome shotgun (WGS) entry which is preliminary data.</text>
</comment>
<feature type="compositionally biased region" description="Polar residues" evidence="9">
    <location>
        <begin position="500"/>
        <end position="510"/>
    </location>
</feature>
<dbReference type="GO" id="GO:0005819">
    <property type="term" value="C:spindle"/>
    <property type="evidence" value="ECO:0007669"/>
    <property type="project" value="TreeGrafter"/>
</dbReference>
<dbReference type="Gene3D" id="1.20.58.1520">
    <property type="match status" value="1"/>
</dbReference>
<evidence type="ECO:0000256" key="7">
    <source>
        <dbReference type="ARBA" id="ARBA00023212"/>
    </source>
</evidence>
<evidence type="ECO:0000313" key="11">
    <source>
        <dbReference type="Proteomes" id="UP000594638"/>
    </source>
</evidence>
<dbReference type="Pfam" id="PF03999">
    <property type="entry name" value="MAP65_ASE1"/>
    <property type="match status" value="1"/>
</dbReference>
<sequence>MSNGQSLFLQMETACGSLLHELQILWDEIGESDADRDRMLLELEQECLEIYRRKVEWANTCRAQLKQSIADAEAELAAICSAMGERRLHTRQSDKNPGSLKAELGAVLPQIEELRKRKCDRKNQFTEVLKHIQSLKSEIYGSAENTSSDTVVDETDLSLRKLEELHRQLQSIHKEKSKRLKQVLDSMNSLNSVCSVLGLDFMQIVSEVHPSLGENEGSKDISSDTIEQLEVSIQRLRELKLQRMQRLQDLAASLLELWNLMDTPIEEQRIFQNATCNLVASENEITDPNMLSIEYINYVEAEVSRLKELKASKIKEIVLKKKSELEDICKKTHLIPESDSTMDITIDAIESRAVDPACVLEKIEREIAKVKEEALSRKEILERVEKWIAAREEENWLEEYNRDENRYNAGRGTHLNLKRAEKARVLVSKLPAMVDALASKTSAWQNERGVVFTYDETCLLSMLEEYTALRHEKELERKRQREQKKLQGQLQAEQEVLYGSKSSPMKNQSIKKGPGSSSGGPSNRSLSFNGAMLQTPNTPHNVKKNERVNRDNLREEGLETSSIPANQHSLSIMNACETESPKIRKLFTPISSFMDSSKSNATNNLEDPSEKSNDTFHTTLPNNNTQLTTPSTIISAMEEENRTPRTHPSTPSTASVSMQMAMTPAPAAALPCNDKPTEDAEETEYSFEERRAGFVLSTTNSENTLQVL</sequence>
<gene>
    <name evidence="10" type="ORF">OLEA9_A047851</name>
</gene>
<dbReference type="EMBL" id="CACTIH010001806">
    <property type="protein sequence ID" value="CAA2963012.1"/>
    <property type="molecule type" value="Genomic_DNA"/>
</dbReference>
<keyword evidence="11" id="KW-1185">Reference proteome</keyword>
<evidence type="ECO:0000256" key="4">
    <source>
        <dbReference type="ARBA" id="ARBA00022490"/>
    </source>
</evidence>
<feature type="region of interest" description="Disordered" evidence="9">
    <location>
        <begin position="479"/>
        <end position="547"/>
    </location>
</feature>
<dbReference type="FunFam" id="1.20.58.1520:FF:000002">
    <property type="entry name" value="65-kDa microtubule-associated protein 6"/>
    <property type="match status" value="1"/>
</dbReference>
<organism evidence="10 11">
    <name type="scientific">Olea europaea subsp. europaea</name>
    <dbReference type="NCBI Taxonomy" id="158383"/>
    <lineage>
        <taxon>Eukaryota</taxon>
        <taxon>Viridiplantae</taxon>
        <taxon>Streptophyta</taxon>
        <taxon>Embryophyta</taxon>
        <taxon>Tracheophyta</taxon>
        <taxon>Spermatophyta</taxon>
        <taxon>Magnoliopsida</taxon>
        <taxon>eudicotyledons</taxon>
        <taxon>Gunneridae</taxon>
        <taxon>Pentapetalae</taxon>
        <taxon>asterids</taxon>
        <taxon>lamiids</taxon>
        <taxon>Lamiales</taxon>
        <taxon>Oleaceae</taxon>
        <taxon>Oleeae</taxon>
        <taxon>Olea</taxon>
    </lineage>
</organism>
<dbReference type="GO" id="GO:0008017">
    <property type="term" value="F:microtubule binding"/>
    <property type="evidence" value="ECO:0007669"/>
    <property type="project" value="InterPro"/>
</dbReference>
<dbReference type="GO" id="GO:0005874">
    <property type="term" value="C:microtubule"/>
    <property type="evidence" value="ECO:0007669"/>
    <property type="project" value="UniProtKB-KW"/>
</dbReference>
<dbReference type="PANTHER" id="PTHR19321:SF7">
    <property type="entry name" value="65-KDA MICROTUBULE-ASSOCIATED PROTEIN 3"/>
    <property type="match status" value="1"/>
</dbReference>
<evidence type="ECO:0000313" key="10">
    <source>
        <dbReference type="EMBL" id="CAA2963012.1"/>
    </source>
</evidence>
<feature type="compositionally biased region" description="Low complexity" evidence="9">
    <location>
        <begin position="618"/>
        <end position="628"/>
    </location>
</feature>
<keyword evidence="8" id="KW-0539">Nucleus</keyword>
<dbReference type="OrthoDB" id="642895at2759"/>
<comment type="subcellular location">
    <subcellularLocation>
        <location evidence="2">Cytoplasm</location>
        <location evidence="2">Cytoskeleton</location>
    </subcellularLocation>
    <subcellularLocation>
        <location evidence="1">Nucleus</location>
    </subcellularLocation>
</comment>
<feature type="region of interest" description="Disordered" evidence="9">
    <location>
        <begin position="593"/>
        <end position="628"/>
    </location>
</feature>
<dbReference type="Proteomes" id="UP000594638">
    <property type="component" value="Unassembled WGS sequence"/>
</dbReference>
<feature type="compositionally biased region" description="Polar residues" evidence="9">
    <location>
        <begin position="593"/>
        <end position="606"/>
    </location>
</feature>
<feature type="compositionally biased region" description="Polar residues" evidence="9">
    <location>
        <begin position="523"/>
        <end position="540"/>
    </location>
</feature>
<dbReference type="GO" id="GO:0005634">
    <property type="term" value="C:nucleus"/>
    <property type="evidence" value="ECO:0007669"/>
    <property type="project" value="UniProtKB-SubCell"/>
</dbReference>